<comment type="caution">
    <text evidence="2">The sequence shown here is derived from an EMBL/GenBank/DDBJ whole genome shotgun (WGS) entry which is preliminary data.</text>
</comment>
<name>A0ABN2QJV2_9ACTN</name>
<dbReference type="PANTHER" id="PTHR35908:SF1">
    <property type="entry name" value="CONSERVED PROTEIN"/>
    <property type="match status" value="1"/>
</dbReference>
<dbReference type="EMBL" id="BAAAPB010000001">
    <property type="protein sequence ID" value="GAA1953355.1"/>
    <property type="molecule type" value="Genomic_DNA"/>
</dbReference>
<feature type="domain" description="Glyoxalase-like" evidence="1">
    <location>
        <begin position="9"/>
        <end position="106"/>
    </location>
</feature>
<evidence type="ECO:0000313" key="3">
    <source>
        <dbReference type="Proteomes" id="UP001500571"/>
    </source>
</evidence>
<dbReference type="RefSeq" id="WP_344043159.1">
    <property type="nucleotide sequence ID" value="NZ_BAAAPB010000001.1"/>
</dbReference>
<dbReference type="Gene3D" id="3.10.180.10">
    <property type="entry name" value="2,3-Dihydroxybiphenyl 1,2-Dioxygenase, domain 1"/>
    <property type="match status" value="2"/>
</dbReference>
<dbReference type="SUPFAM" id="SSF54593">
    <property type="entry name" value="Glyoxalase/Bleomycin resistance protein/Dihydroxybiphenyl dioxygenase"/>
    <property type="match status" value="2"/>
</dbReference>
<proteinExistence type="predicted"/>
<keyword evidence="3" id="KW-1185">Reference proteome</keyword>
<organism evidence="2 3">
    <name type="scientific">Nocardioides panacihumi</name>
    <dbReference type="NCBI Taxonomy" id="400774"/>
    <lineage>
        <taxon>Bacteria</taxon>
        <taxon>Bacillati</taxon>
        <taxon>Actinomycetota</taxon>
        <taxon>Actinomycetes</taxon>
        <taxon>Propionibacteriales</taxon>
        <taxon>Nocardioidaceae</taxon>
        <taxon>Nocardioides</taxon>
    </lineage>
</organism>
<dbReference type="Pfam" id="PF18029">
    <property type="entry name" value="Glyoxalase_6"/>
    <property type="match status" value="2"/>
</dbReference>
<protein>
    <submittedName>
        <fullName evidence="2">VOC family protein</fullName>
    </submittedName>
</protein>
<accession>A0ABN2QJV2</accession>
<sequence>MALASFKDLVIDAADAPRAAAFWAAVLGLEAKTLDDGDLLLTGATAQHAIWVNEVPEPMTVKQRVHLDVQAGSVDDVLALGATPLDLDTFRWKVLRDPEGGELCVFEREVVPAYRLYEVVVDAREPERIATWWSDALGARVEHEAEWSAVVSIPGAPFEALVFQRVPEPKTVKNRIHWDVAVDDLELLTGDGASVLRAQDDEIAWTVMADPEGNEFCAFAR</sequence>
<evidence type="ECO:0000313" key="2">
    <source>
        <dbReference type="EMBL" id="GAA1953355.1"/>
    </source>
</evidence>
<dbReference type="PANTHER" id="PTHR35908">
    <property type="entry name" value="HYPOTHETICAL FUSION PROTEIN"/>
    <property type="match status" value="1"/>
</dbReference>
<dbReference type="InterPro" id="IPR041581">
    <property type="entry name" value="Glyoxalase_6"/>
</dbReference>
<dbReference type="InterPro" id="IPR029068">
    <property type="entry name" value="Glyas_Bleomycin-R_OHBP_Dase"/>
</dbReference>
<feature type="domain" description="Glyoxalase-like" evidence="1">
    <location>
        <begin position="118"/>
        <end position="218"/>
    </location>
</feature>
<dbReference type="Proteomes" id="UP001500571">
    <property type="component" value="Unassembled WGS sequence"/>
</dbReference>
<evidence type="ECO:0000259" key="1">
    <source>
        <dbReference type="Pfam" id="PF18029"/>
    </source>
</evidence>
<reference evidence="2 3" key="1">
    <citation type="journal article" date="2019" name="Int. J. Syst. Evol. Microbiol.">
        <title>The Global Catalogue of Microorganisms (GCM) 10K type strain sequencing project: providing services to taxonomists for standard genome sequencing and annotation.</title>
        <authorList>
            <consortium name="The Broad Institute Genomics Platform"/>
            <consortium name="The Broad Institute Genome Sequencing Center for Infectious Disease"/>
            <person name="Wu L."/>
            <person name="Ma J."/>
        </authorList>
    </citation>
    <scope>NUCLEOTIDE SEQUENCE [LARGE SCALE GENOMIC DNA]</scope>
    <source>
        <strain evidence="2 3">JCM 15309</strain>
    </source>
</reference>
<gene>
    <name evidence="2" type="ORF">GCM10009798_10660</name>
</gene>